<evidence type="ECO:0000256" key="10">
    <source>
        <dbReference type="SAM" id="Coils"/>
    </source>
</evidence>
<evidence type="ECO:0000256" key="7">
    <source>
        <dbReference type="ARBA" id="ARBA00023015"/>
    </source>
</evidence>
<comment type="subcellular location">
    <subcellularLocation>
        <location evidence="2">Cytoplasm</location>
    </subcellularLocation>
    <subcellularLocation>
        <location evidence="1">Nucleus</location>
    </subcellularLocation>
</comment>
<feature type="compositionally biased region" description="Polar residues" evidence="11">
    <location>
        <begin position="41"/>
        <end position="63"/>
    </location>
</feature>
<sequence length="580" mass="65321">MLCTCVCDPTHTPHKILPFTPPFTTSHPATGDTKTSDHRSPMTTQPVQTESTHPHPTQPIQPESTHPSSSPPKRTKSPVVRIVGSRIYDPKNGKTCHQCRQKTMDVSVKCTNESGNKTCPLNVCRACLLNRYGENVEEAAASGEWKCPRCRGICNCSSCMKKRGFVPTGPLIHTAKKVGFASVSNLLNMTGSVETEAVKRGARKKRRADDKETGDEPERKLTKEDGESEETGDEPERKRMKEDGESESCQEEKSSIEDTSEDNDVKLQLPQGTELTNLAGIDLPSGDVGHALQLLEFCETFGEVLQLKNGEPEILLRELTCANAHKTPESLTVQIHTRLLSIIEEGFGKKYSGTSWVEDFKECISESQYLSKDPLLECFNSQPNGYDELNFSKKLRLLNFLCDEALGTAKLRLWIEERNVEEKKMAKERLIANREKEKNLKKKVHDEVVKAILSPNRTPLTISEQKDLVSKVKAETAQILANSMEMRDIPRESYVVRSEPILLDINGCKLWKLRSHYDKVGILRQDSCYEDVMTPDEKWFAYNDQEKALVDEYISNSRMIGSTCRSTTNNLTMFCSLLLW</sequence>
<gene>
    <name evidence="13" type="ORF">HannXRQ_Chr05g0153921</name>
</gene>
<dbReference type="Pfam" id="PF10497">
    <property type="entry name" value="zf-4CXXC_R1"/>
    <property type="match status" value="1"/>
</dbReference>
<evidence type="ECO:0000256" key="4">
    <source>
        <dbReference type="ARBA" id="ARBA00022499"/>
    </source>
</evidence>
<feature type="domain" description="DDT" evidence="12">
    <location>
        <begin position="285"/>
        <end position="349"/>
    </location>
</feature>
<proteinExistence type="predicted"/>
<evidence type="ECO:0000256" key="11">
    <source>
        <dbReference type="SAM" id="MobiDB-lite"/>
    </source>
</evidence>
<dbReference type="InterPro" id="IPR040221">
    <property type="entry name" value="CDCA7/CDA7L"/>
</dbReference>
<reference evidence="14" key="1">
    <citation type="journal article" date="2017" name="Nature">
        <title>The sunflower genome provides insights into oil metabolism, flowering and Asterid evolution.</title>
        <authorList>
            <person name="Badouin H."/>
            <person name="Gouzy J."/>
            <person name="Grassa C.J."/>
            <person name="Murat F."/>
            <person name="Staton S.E."/>
            <person name="Cottret L."/>
            <person name="Lelandais-Briere C."/>
            <person name="Owens G.L."/>
            <person name="Carrere S."/>
            <person name="Mayjonade B."/>
            <person name="Legrand L."/>
            <person name="Gill N."/>
            <person name="Kane N.C."/>
            <person name="Bowers J.E."/>
            <person name="Hubner S."/>
            <person name="Bellec A."/>
            <person name="Berard A."/>
            <person name="Berges H."/>
            <person name="Blanchet N."/>
            <person name="Boniface M.C."/>
            <person name="Brunel D."/>
            <person name="Catrice O."/>
            <person name="Chaidir N."/>
            <person name="Claudel C."/>
            <person name="Donnadieu C."/>
            <person name="Faraut T."/>
            <person name="Fievet G."/>
            <person name="Helmstetter N."/>
            <person name="King M."/>
            <person name="Knapp S.J."/>
            <person name="Lai Z."/>
            <person name="Le Paslier M.C."/>
            <person name="Lippi Y."/>
            <person name="Lorenzon L."/>
            <person name="Mandel J.R."/>
            <person name="Marage G."/>
            <person name="Marchand G."/>
            <person name="Marquand E."/>
            <person name="Bret-Mestries E."/>
            <person name="Morien E."/>
            <person name="Nambeesan S."/>
            <person name="Nguyen T."/>
            <person name="Pegot-Espagnet P."/>
            <person name="Pouilly N."/>
            <person name="Raftis F."/>
            <person name="Sallet E."/>
            <person name="Schiex T."/>
            <person name="Thomas J."/>
            <person name="Vandecasteele C."/>
            <person name="Vares D."/>
            <person name="Vear F."/>
            <person name="Vautrin S."/>
            <person name="Crespi M."/>
            <person name="Mangin B."/>
            <person name="Burke J.M."/>
            <person name="Salse J."/>
            <person name="Munos S."/>
            <person name="Vincourt P."/>
            <person name="Rieseberg L.H."/>
            <person name="Langlade N.B."/>
        </authorList>
    </citation>
    <scope>NUCLEOTIDE SEQUENCE [LARGE SCALE GENOMIC DNA]</scope>
    <source>
        <strain evidence="14">cv. SF193</strain>
    </source>
</reference>
<keyword evidence="7" id="KW-0805">Transcription regulation</keyword>
<evidence type="ECO:0000256" key="5">
    <source>
        <dbReference type="ARBA" id="ARBA00022553"/>
    </source>
</evidence>
<dbReference type="Pfam" id="PF02791">
    <property type="entry name" value="DDT"/>
    <property type="match status" value="1"/>
</dbReference>
<evidence type="ECO:0000256" key="6">
    <source>
        <dbReference type="ARBA" id="ARBA00022843"/>
    </source>
</evidence>
<keyword evidence="14" id="KW-1185">Reference proteome</keyword>
<feature type="compositionally biased region" description="Basic and acidic residues" evidence="11">
    <location>
        <begin position="207"/>
        <end position="225"/>
    </location>
</feature>
<dbReference type="SMART" id="SM00571">
    <property type="entry name" value="DDT"/>
    <property type="match status" value="1"/>
</dbReference>
<dbReference type="InterPro" id="IPR018501">
    <property type="entry name" value="DDT_dom"/>
</dbReference>
<evidence type="ECO:0000256" key="8">
    <source>
        <dbReference type="ARBA" id="ARBA00023163"/>
    </source>
</evidence>
<dbReference type="InParanoid" id="A0A251USH0"/>
<evidence type="ECO:0000256" key="2">
    <source>
        <dbReference type="ARBA" id="ARBA00004496"/>
    </source>
</evidence>
<dbReference type="PANTHER" id="PTHR31169">
    <property type="entry name" value="OS05G0300700 PROTEIN"/>
    <property type="match status" value="1"/>
</dbReference>
<dbReference type="InterPro" id="IPR018866">
    <property type="entry name" value="Znf-4CXXC_R1"/>
</dbReference>
<keyword evidence="6" id="KW-0832">Ubl conjugation</keyword>
<dbReference type="Proteomes" id="UP000215914">
    <property type="component" value="Chromosome 5"/>
</dbReference>
<dbReference type="AlphaFoldDB" id="A0A251USH0"/>
<evidence type="ECO:0000313" key="14">
    <source>
        <dbReference type="Proteomes" id="UP000215914"/>
    </source>
</evidence>
<dbReference type="PROSITE" id="PS50827">
    <property type="entry name" value="DDT"/>
    <property type="match status" value="1"/>
</dbReference>
<evidence type="ECO:0000259" key="12">
    <source>
        <dbReference type="PROSITE" id="PS50827"/>
    </source>
</evidence>
<keyword evidence="3" id="KW-0963">Cytoplasm</keyword>
<keyword evidence="13" id="KW-0863">Zinc-finger</keyword>
<keyword evidence="9" id="KW-0539">Nucleus</keyword>
<feature type="coiled-coil region" evidence="10">
    <location>
        <begin position="420"/>
        <end position="447"/>
    </location>
</feature>
<dbReference type="GO" id="GO:0005634">
    <property type="term" value="C:nucleus"/>
    <property type="evidence" value="ECO:0000318"/>
    <property type="project" value="GO_Central"/>
</dbReference>
<dbReference type="GO" id="GO:0005737">
    <property type="term" value="C:cytoplasm"/>
    <property type="evidence" value="ECO:0007669"/>
    <property type="project" value="UniProtKB-SubCell"/>
</dbReference>
<feature type="region of interest" description="Disordered" evidence="11">
    <location>
        <begin position="195"/>
        <end position="264"/>
    </location>
</feature>
<dbReference type="OMA" id="VNDEPMV"/>
<feature type="compositionally biased region" description="Basic and acidic residues" evidence="11">
    <location>
        <begin position="234"/>
        <end position="243"/>
    </location>
</feature>
<evidence type="ECO:0000313" key="13">
    <source>
        <dbReference type="EMBL" id="OTG26009.1"/>
    </source>
</evidence>
<keyword evidence="8" id="KW-0804">Transcription</keyword>
<evidence type="ECO:0000256" key="1">
    <source>
        <dbReference type="ARBA" id="ARBA00004123"/>
    </source>
</evidence>
<dbReference type="GO" id="GO:0008270">
    <property type="term" value="F:zinc ion binding"/>
    <property type="evidence" value="ECO:0007669"/>
    <property type="project" value="UniProtKB-KW"/>
</dbReference>
<feature type="region of interest" description="Disordered" evidence="11">
    <location>
        <begin position="16"/>
        <end position="82"/>
    </location>
</feature>
<evidence type="ECO:0000256" key="3">
    <source>
        <dbReference type="ARBA" id="ARBA00022490"/>
    </source>
</evidence>
<protein>
    <submittedName>
        <fullName evidence="13">Putative zinc-finger domain of monoamine-oxidase A repressor R1 protein</fullName>
    </submittedName>
</protein>
<organism evidence="13 14">
    <name type="scientific">Helianthus annuus</name>
    <name type="common">Common sunflower</name>
    <dbReference type="NCBI Taxonomy" id="4232"/>
    <lineage>
        <taxon>Eukaryota</taxon>
        <taxon>Viridiplantae</taxon>
        <taxon>Streptophyta</taxon>
        <taxon>Embryophyta</taxon>
        <taxon>Tracheophyta</taxon>
        <taxon>Spermatophyta</taxon>
        <taxon>Magnoliopsida</taxon>
        <taxon>eudicotyledons</taxon>
        <taxon>Gunneridae</taxon>
        <taxon>Pentapetalae</taxon>
        <taxon>asterids</taxon>
        <taxon>campanulids</taxon>
        <taxon>Asterales</taxon>
        <taxon>Asteraceae</taxon>
        <taxon>Asteroideae</taxon>
        <taxon>Heliantheae alliance</taxon>
        <taxon>Heliantheae</taxon>
        <taxon>Helianthus</taxon>
    </lineage>
</organism>
<name>A0A251USH0_HELAN</name>
<dbReference type="EMBL" id="CM007894">
    <property type="protein sequence ID" value="OTG26009.1"/>
    <property type="molecule type" value="Genomic_DNA"/>
</dbReference>
<keyword evidence="13" id="KW-0479">Metal-binding</keyword>
<keyword evidence="4" id="KW-1017">Isopeptide bond</keyword>
<evidence type="ECO:0000256" key="9">
    <source>
        <dbReference type="ARBA" id="ARBA00023242"/>
    </source>
</evidence>
<keyword evidence="10" id="KW-0175">Coiled coil</keyword>
<dbReference type="PANTHER" id="PTHR31169:SF22">
    <property type="entry name" value="ZINC-FINGER DOMAIN OF MONOAMINE-OXIDASE A REPRESSOR R1 PROTEIN-RELATED"/>
    <property type="match status" value="1"/>
</dbReference>
<keyword evidence="13" id="KW-0862">Zinc</keyword>
<dbReference type="GO" id="GO:0006355">
    <property type="term" value="P:regulation of DNA-templated transcription"/>
    <property type="evidence" value="ECO:0007669"/>
    <property type="project" value="InterPro"/>
</dbReference>
<accession>A0A251USH0</accession>
<keyword evidence="5" id="KW-0597">Phosphoprotein</keyword>